<name>A0A1V2UI89_ENTMU</name>
<evidence type="ECO:0000313" key="1">
    <source>
        <dbReference type="EMBL" id="BBM14212.1"/>
    </source>
</evidence>
<dbReference type="EMBL" id="MSTR01000007">
    <property type="protein sequence ID" value="ONN43079.1"/>
    <property type="molecule type" value="Genomic_DNA"/>
</dbReference>
<dbReference type="EMBL" id="AP019810">
    <property type="protein sequence ID" value="BBM14212.1"/>
    <property type="molecule type" value="Genomic_DNA"/>
</dbReference>
<gene>
    <name evidence="2" type="ORF">BTN92_08400</name>
    <name evidence="1" type="ORF">EM151A_0974</name>
</gene>
<evidence type="ECO:0000313" key="3">
    <source>
        <dbReference type="Proteomes" id="UP000189299"/>
    </source>
</evidence>
<proteinExistence type="predicted"/>
<dbReference type="NCBIfam" id="NF041508">
    <property type="entry name" value="BacL2"/>
    <property type="match status" value="1"/>
</dbReference>
<evidence type="ECO:0000313" key="2">
    <source>
        <dbReference type="EMBL" id="ONN43079.1"/>
    </source>
</evidence>
<accession>A0A1V2UI89</accession>
<dbReference type="OrthoDB" id="2194330at2"/>
<protein>
    <submittedName>
        <fullName evidence="1">Activator protein</fullName>
    </submittedName>
</protein>
<dbReference type="RefSeq" id="WP_023520258.1">
    <property type="nucleotide sequence ID" value="NZ_AP019810.1"/>
</dbReference>
<dbReference type="Proteomes" id="UP000189299">
    <property type="component" value="Unassembled WGS sequence"/>
</dbReference>
<dbReference type="AlphaFoldDB" id="A0A1V2UI89"/>
<reference evidence="1 4" key="2">
    <citation type="submission" date="2019-07" db="EMBL/GenBank/DDBJ databases">
        <title>antibiotic susceptibility of plant-derived lactic acid bacteria.</title>
        <authorList>
            <person name="Sugiyama M."/>
            <person name="Noda M."/>
        </authorList>
    </citation>
    <scope>NUCLEOTIDE SEQUENCE [LARGE SCALE GENOMIC DNA]</scope>
    <source>
        <strain evidence="1 4">15-1A</strain>
    </source>
</reference>
<reference evidence="2 3" key="1">
    <citation type="submission" date="2016-12" db="EMBL/GenBank/DDBJ databases">
        <authorList>
            <person name="Song W.-J."/>
            <person name="Kurnit D.M."/>
        </authorList>
    </citation>
    <scope>NUCLEOTIDE SEQUENCE [LARGE SCALE GENOMIC DNA]</scope>
    <source>
        <strain evidence="2 3">CGB1038-1_S1</strain>
    </source>
</reference>
<dbReference type="Proteomes" id="UP000509460">
    <property type="component" value="Chromosome"/>
</dbReference>
<sequence length="222" mass="26350">MSFWISITERVDLYVIEQNGELLEAILRDFFPYLKKSAKNAQISAEKLGVYIPFEDFYSTYLLATWKAIEDYRLERKKKELKFKNLFLYRLAIAEKDVWRLYKKSSNNKNDKNGITYDAGRWQSLDPGFIESQSSVEIDSTIDLKEMVCNYQKQEPLDGFFFSLLVEGFTCSEAAKIMFSEKDYHPSVRKRVERMKKRLKKYLLQEKYFLNTVTNSKKSQHI</sequence>
<evidence type="ECO:0000313" key="4">
    <source>
        <dbReference type="Proteomes" id="UP000509460"/>
    </source>
</evidence>
<organism evidence="2 3">
    <name type="scientific">Enterococcus mundtii</name>
    <dbReference type="NCBI Taxonomy" id="53346"/>
    <lineage>
        <taxon>Bacteria</taxon>
        <taxon>Bacillati</taxon>
        <taxon>Bacillota</taxon>
        <taxon>Bacilli</taxon>
        <taxon>Lactobacillales</taxon>
        <taxon>Enterococcaceae</taxon>
        <taxon>Enterococcus</taxon>
    </lineage>
</organism>